<dbReference type="PROSITE" id="PS51517">
    <property type="entry name" value="NDT80"/>
    <property type="match status" value="1"/>
</dbReference>
<proteinExistence type="predicted"/>
<gene>
    <name evidence="5" type="ORF">PAC_11078</name>
</gene>
<evidence type="ECO:0000313" key="6">
    <source>
        <dbReference type="Proteomes" id="UP000184330"/>
    </source>
</evidence>
<dbReference type="Gene3D" id="2.60.40.1390">
    <property type="entry name" value="NDT80 DNA-binding domain"/>
    <property type="match status" value="1"/>
</dbReference>
<organism evidence="5 6">
    <name type="scientific">Phialocephala subalpina</name>
    <dbReference type="NCBI Taxonomy" id="576137"/>
    <lineage>
        <taxon>Eukaryota</taxon>
        <taxon>Fungi</taxon>
        <taxon>Dikarya</taxon>
        <taxon>Ascomycota</taxon>
        <taxon>Pezizomycotina</taxon>
        <taxon>Leotiomycetes</taxon>
        <taxon>Helotiales</taxon>
        <taxon>Mollisiaceae</taxon>
        <taxon>Phialocephala</taxon>
        <taxon>Phialocephala fortinii species complex</taxon>
    </lineage>
</organism>
<dbReference type="STRING" id="576137.A0A1L7X838"/>
<feature type="region of interest" description="Disordered" evidence="3">
    <location>
        <begin position="411"/>
        <end position="471"/>
    </location>
</feature>
<keyword evidence="1 2" id="KW-0238">DNA-binding</keyword>
<evidence type="ECO:0000313" key="5">
    <source>
        <dbReference type="EMBL" id="CZR61182.1"/>
    </source>
</evidence>
<dbReference type="InterPro" id="IPR024061">
    <property type="entry name" value="NDT80_DNA-bd_dom"/>
</dbReference>
<dbReference type="GO" id="GO:0003677">
    <property type="term" value="F:DNA binding"/>
    <property type="evidence" value="ECO:0007669"/>
    <property type="project" value="UniProtKB-KW"/>
</dbReference>
<dbReference type="OrthoDB" id="4117572at2759"/>
<protein>
    <submittedName>
        <fullName evidence="5">Related to acid phosphatase</fullName>
    </submittedName>
</protein>
<sequence length="577" mass="63164">MAAYDAGSFTISSMTAAPNDILRLTTPDNGHHLLGGSMDAFDHDLSFEGEGLLYVHSSNINPEQRISELGPDYEQLLTDSYDSNRDDVNASGLPSLPFTPSYELSDAFSTTFEDPFSYQSGTDFSSLLDDTNSHPHNENTNNTADLDNKLLGFGAPILKAPVLDDAGQTWPAMTAELYGMFFVAEDVFGDNNTNANRPLELTCYRRNLFQISGTVVLSRGIKSMVNEQGQQVPLYDLMATISALESIEGKGTEIISVPWKTSTGTSSEDKAGAAPPKWPLDLSMNPELDPNVVSIPIAWKRLQFKHATANNGRRKGLQQHYVIQINLMATLATGETVKLAEIQSGPIIVRGRSPRNFDSRKDVPLSERKLDSKPRTMSDASVSTPQVKVDPGVANSSYRFYALNALQQPLDLPDWNNTPLPSPSTTDLHLRTTKRPTLSSQSSSSITNPPRPPVPKARWKPESIPLKTSQATAPIDLSLADDEYGKVGAHGGSGGHYRLGEPTSPVIDRERLGKKGVGSPVESADLLYEYFPLSLDDWMPPVDAIYRPHVVHHTIVPPDLKAAQVKNKTKRYFSADD</sequence>
<reference evidence="5 6" key="1">
    <citation type="submission" date="2016-03" db="EMBL/GenBank/DDBJ databases">
        <authorList>
            <person name="Ploux O."/>
        </authorList>
    </citation>
    <scope>NUCLEOTIDE SEQUENCE [LARGE SCALE GENOMIC DNA]</scope>
    <source>
        <strain evidence="5 6">UAMH 11012</strain>
    </source>
</reference>
<dbReference type="InterPro" id="IPR052605">
    <property type="entry name" value="Fungal_trans_regulator"/>
</dbReference>
<evidence type="ECO:0000256" key="3">
    <source>
        <dbReference type="SAM" id="MobiDB-lite"/>
    </source>
</evidence>
<keyword evidence="6" id="KW-1185">Reference proteome</keyword>
<feature type="domain" description="NDT80" evidence="4">
    <location>
        <begin position="128"/>
        <end position="361"/>
    </location>
</feature>
<dbReference type="EMBL" id="FJOG01000017">
    <property type="protein sequence ID" value="CZR61182.1"/>
    <property type="molecule type" value="Genomic_DNA"/>
</dbReference>
<dbReference type="GO" id="GO:0051321">
    <property type="term" value="P:meiotic cell cycle"/>
    <property type="evidence" value="ECO:0007669"/>
    <property type="project" value="TreeGrafter"/>
</dbReference>
<dbReference type="GO" id="GO:0045944">
    <property type="term" value="P:positive regulation of transcription by RNA polymerase II"/>
    <property type="evidence" value="ECO:0007669"/>
    <property type="project" value="TreeGrafter"/>
</dbReference>
<evidence type="ECO:0000259" key="4">
    <source>
        <dbReference type="PROSITE" id="PS51517"/>
    </source>
</evidence>
<dbReference type="SUPFAM" id="SSF49417">
    <property type="entry name" value="p53-like transcription factors"/>
    <property type="match status" value="1"/>
</dbReference>
<feature type="DNA-binding region" description="NDT80" evidence="2">
    <location>
        <begin position="128"/>
        <end position="361"/>
    </location>
</feature>
<dbReference type="FunFam" id="2.60.40.1390:FF:000007">
    <property type="entry name" value="p53-like transcription factor"/>
    <property type="match status" value="1"/>
</dbReference>
<accession>A0A1L7X838</accession>
<name>A0A1L7X838_9HELO</name>
<feature type="compositionally biased region" description="Basic and acidic residues" evidence="3">
    <location>
        <begin position="355"/>
        <end position="376"/>
    </location>
</feature>
<dbReference type="GO" id="GO:0000228">
    <property type="term" value="C:nuclear chromosome"/>
    <property type="evidence" value="ECO:0007669"/>
    <property type="project" value="TreeGrafter"/>
</dbReference>
<evidence type="ECO:0000256" key="1">
    <source>
        <dbReference type="ARBA" id="ARBA00023125"/>
    </source>
</evidence>
<dbReference type="GO" id="GO:0003700">
    <property type="term" value="F:DNA-binding transcription factor activity"/>
    <property type="evidence" value="ECO:0007669"/>
    <property type="project" value="UniProtKB-UniRule"/>
</dbReference>
<dbReference type="Proteomes" id="UP000184330">
    <property type="component" value="Unassembled WGS sequence"/>
</dbReference>
<feature type="region of interest" description="Disordered" evidence="3">
    <location>
        <begin position="350"/>
        <end position="389"/>
    </location>
</feature>
<evidence type="ECO:0000256" key="2">
    <source>
        <dbReference type="PROSITE-ProRule" id="PRU00850"/>
    </source>
</evidence>
<dbReference type="InterPro" id="IPR008967">
    <property type="entry name" value="p53-like_TF_DNA-bd_sf"/>
</dbReference>
<dbReference type="Pfam" id="PF05224">
    <property type="entry name" value="NDT80_PhoG"/>
    <property type="match status" value="1"/>
</dbReference>
<feature type="compositionally biased region" description="Polar residues" evidence="3">
    <location>
        <begin position="415"/>
        <end position="427"/>
    </location>
</feature>
<dbReference type="PANTHER" id="PTHR35144">
    <property type="entry name" value="MEIOSIS-SPECIFIC TRANSCRIPTION FACTOR NDT80"/>
    <property type="match status" value="1"/>
</dbReference>
<dbReference type="InterPro" id="IPR037141">
    <property type="entry name" value="NDT80_DNA-bd_dom_sf"/>
</dbReference>
<dbReference type="PANTHER" id="PTHR35144:SF1">
    <property type="entry name" value="PROTEIN PACG"/>
    <property type="match status" value="1"/>
</dbReference>
<dbReference type="AlphaFoldDB" id="A0A1L7X838"/>